<keyword evidence="3" id="KW-1185">Reference proteome</keyword>
<reference evidence="2" key="1">
    <citation type="submission" date="2023-02" db="EMBL/GenBank/DDBJ databases">
        <title>Genome of toxic invasive species Heracleum sosnowskyi carries increased number of genes despite the absence of recent whole-genome duplications.</title>
        <authorList>
            <person name="Schelkunov M."/>
            <person name="Shtratnikova V."/>
            <person name="Makarenko M."/>
            <person name="Klepikova A."/>
            <person name="Omelchenko D."/>
            <person name="Novikova G."/>
            <person name="Obukhova E."/>
            <person name="Bogdanov V."/>
            <person name="Penin A."/>
            <person name="Logacheva M."/>
        </authorList>
    </citation>
    <scope>NUCLEOTIDE SEQUENCE</scope>
    <source>
        <strain evidence="2">Hsosn_3</strain>
        <tissue evidence="2">Leaf</tissue>
    </source>
</reference>
<protein>
    <submittedName>
        <fullName evidence="2">Uncharacterized protein</fullName>
    </submittedName>
</protein>
<dbReference type="AlphaFoldDB" id="A0AAD8MJL1"/>
<gene>
    <name evidence="2" type="ORF">POM88_031257</name>
</gene>
<comment type="caution">
    <text evidence="2">The sequence shown here is derived from an EMBL/GenBank/DDBJ whole genome shotgun (WGS) entry which is preliminary data.</text>
</comment>
<evidence type="ECO:0000256" key="1">
    <source>
        <dbReference type="SAM" id="Coils"/>
    </source>
</evidence>
<evidence type="ECO:0000313" key="2">
    <source>
        <dbReference type="EMBL" id="KAK1375064.1"/>
    </source>
</evidence>
<dbReference type="EMBL" id="JAUIZM010000007">
    <property type="protein sequence ID" value="KAK1375064.1"/>
    <property type="molecule type" value="Genomic_DNA"/>
</dbReference>
<feature type="coiled-coil region" evidence="1">
    <location>
        <begin position="116"/>
        <end position="143"/>
    </location>
</feature>
<proteinExistence type="predicted"/>
<sequence>MEIGYGARPVGCSFPGGGGGCCCSTAGGGGRSRRHMGVASARPGFANSRSCIAFTKKIERYRVREAYIQMAGLWPAIRRFGSDARKFAESDRIDELLRLGIYGTIFWSGMRIKKRNDASEAAIAAAEAAAAEFDAEAAAIRNNNYN</sequence>
<evidence type="ECO:0000313" key="3">
    <source>
        <dbReference type="Proteomes" id="UP001237642"/>
    </source>
</evidence>
<dbReference type="Proteomes" id="UP001237642">
    <property type="component" value="Unassembled WGS sequence"/>
</dbReference>
<keyword evidence="1" id="KW-0175">Coiled coil</keyword>
<organism evidence="2 3">
    <name type="scientific">Heracleum sosnowskyi</name>
    <dbReference type="NCBI Taxonomy" id="360622"/>
    <lineage>
        <taxon>Eukaryota</taxon>
        <taxon>Viridiplantae</taxon>
        <taxon>Streptophyta</taxon>
        <taxon>Embryophyta</taxon>
        <taxon>Tracheophyta</taxon>
        <taxon>Spermatophyta</taxon>
        <taxon>Magnoliopsida</taxon>
        <taxon>eudicotyledons</taxon>
        <taxon>Gunneridae</taxon>
        <taxon>Pentapetalae</taxon>
        <taxon>asterids</taxon>
        <taxon>campanulids</taxon>
        <taxon>Apiales</taxon>
        <taxon>Apiaceae</taxon>
        <taxon>Apioideae</taxon>
        <taxon>apioid superclade</taxon>
        <taxon>Tordylieae</taxon>
        <taxon>Tordyliinae</taxon>
        <taxon>Heracleum</taxon>
    </lineage>
</organism>
<name>A0AAD8MJL1_9APIA</name>
<reference evidence="2" key="2">
    <citation type="submission" date="2023-05" db="EMBL/GenBank/DDBJ databases">
        <authorList>
            <person name="Schelkunov M.I."/>
        </authorList>
    </citation>
    <scope>NUCLEOTIDE SEQUENCE</scope>
    <source>
        <strain evidence="2">Hsosn_3</strain>
        <tissue evidence="2">Leaf</tissue>
    </source>
</reference>
<accession>A0AAD8MJL1</accession>